<accession>A0A8S2AVL9</accession>
<sequence>MVIKRREIVEITPDPCETKKKTKSKTRKRLSKKEEEEDDGTPLRGIFCLKKRQDLKIFEEKEDCFILDFDPNDSFDARKLSDSPESDDDDDVAIIHEKGQVACRDFPHPRHLCLKFPFESSQHASHCNQCYCYVCDVAAPCANWTVSYATPHCEALENSKWKPLREVYRNLDARRRVTTNK</sequence>
<organism evidence="2 3">
    <name type="scientific">Arabidopsis arenosa</name>
    <name type="common">Sand rock-cress</name>
    <name type="synonym">Cardaminopsis arenosa</name>
    <dbReference type="NCBI Taxonomy" id="38785"/>
    <lineage>
        <taxon>Eukaryota</taxon>
        <taxon>Viridiplantae</taxon>
        <taxon>Streptophyta</taxon>
        <taxon>Embryophyta</taxon>
        <taxon>Tracheophyta</taxon>
        <taxon>Spermatophyta</taxon>
        <taxon>Magnoliopsida</taxon>
        <taxon>eudicotyledons</taxon>
        <taxon>Gunneridae</taxon>
        <taxon>Pentapetalae</taxon>
        <taxon>rosids</taxon>
        <taxon>malvids</taxon>
        <taxon>Brassicales</taxon>
        <taxon>Brassicaceae</taxon>
        <taxon>Camelineae</taxon>
        <taxon>Arabidopsis</taxon>
    </lineage>
</organism>
<evidence type="ECO:0000313" key="2">
    <source>
        <dbReference type="EMBL" id="CAE6173192.1"/>
    </source>
</evidence>
<proteinExistence type="predicted"/>
<reference evidence="2" key="1">
    <citation type="submission" date="2021-01" db="EMBL/GenBank/DDBJ databases">
        <authorList>
            <person name="Bezrukov I."/>
        </authorList>
    </citation>
    <scope>NUCLEOTIDE SEQUENCE</scope>
</reference>
<feature type="compositionally biased region" description="Basic residues" evidence="1">
    <location>
        <begin position="20"/>
        <end position="31"/>
    </location>
</feature>
<dbReference type="InterPro" id="IPR053234">
    <property type="entry name" value="RPM1_Interactor"/>
</dbReference>
<dbReference type="PANTHER" id="PTHR33443:SF32">
    <property type="entry name" value="IBR DOMAIN-CONTAINING PROTEIN"/>
    <property type="match status" value="1"/>
</dbReference>
<evidence type="ECO:0000256" key="1">
    <source>
        <dbReference type="SAM" id="MobiDB-lite"/>
    </source>
</evidence>
<protein>
    <submittedName>
        <fullName evidence="2">Uncharacterized protein</fullName>
    </submittedName>
</protein>
<gene>
    <name evidence="2" type="ORF">AARE701A_LOCUS18297</name>
</gene>
<evidence type="ECO:0000313" key="3">
    <source>
        <dbReference type="Proteomes" id="UP000682877"/>
    </source>
</evidence>
<feature type="region of interest" description="Disordered" evidence="1">
    <location>
        <begin position="1"/>
        <end position="40"/>
    </location>
</feature>
<dbReference type="AlphaFoldDB" id="A0A8S2AVL9"/>
<dbReference type="PANTHER" id="PTHR33443">
    <property type="entry name" value="ZGC:112980"/>
    <property type="match status" value="1"/>
</dbReference>
<dbReference type="Proteomes" id="UP000682877">
    <property type="component" value="Chromosome 7"/>
</dbReference>
<keyword evidence="3" id="KW-1185">Reference proteome</keyword>
<dbReference type="EMBL" id="LR999457">
    <property type="protein sequence ID" value="CAE6173192.1"/>
    <property type="molecule type" value="Genomic_DNA"/>
</dbReference>
<name>A0A8S2AVL9_ARAAE</name>